<accession>A0A4Y7L9X5</accession>
<dbReference type="Gramene" id="RZC81797">
    <property type="protein sequence ID" value="RZC81797"/>
    <property type="gene ID" value="C5167_044372"/>
</dbReference>
<evidence type="ECO:0000313" key="1">
    <source>
        <dbReference type="EMBL" id="RZC81797.1"/>
    </source>
</evidence>
<organism evidence="1 2">
    <name type="scientific">Papaver somniferum</name>
    <name type="common">Opium poppy</name>
    <dbReference type="NCBI Taxonomy" id="3469"/>
    <lineage>
        <taxon>Eukaryota</taxon>
        <taxon>Viridiplantae</taxon>
        <taxon>Streptophyta</taxon>
        <taxon>Embryophyta</taxon>
        <taxon>Tracheophyta</taxon>
        <taxon>Spermatophyta</taxon>
        <taxon>Magnoliopsida</taxon>
        <taxon>Ranunculales</taxon>
        <taxon>Papaveraceae</taxon>
        <taxon>Papaveroideae</taxon>
        <taxon>Papaver</taxon>
    </lineage>
</organism>
<dbReference type="EMBL" id="CM010724">
    <property type="protein sequence ID" value="RZC81797.1"/>
    <property type="molecule type" value="Genomic_DNA"/>
</dbReference>
<gene>
    <name evidence="1" type="ORF">C5167_044372</name>
</gene>
<protein>
    <submittedName>
        <fullName evidence="1">Uncharacterized protein</fullName>
    </submittedName>
</protein>
<name>A0A4Y7L9X5_PAPSO</name>
<evidence type="ECO:0000313" key="2">
    <source>
        <dbReference type="Proteomes" id="UP000316621"/>
    </source>
</evidence>
<dbReference type="AlphaFoldDB" id="A0A4Y7L9X5"/>
<dbReference type="Proteomes" id="UP000316621">
    <property type="component" value="Chromosome 10"/>
</dbReference>
<reference evidence="1 2" key="1">
    <citation type="journal article" date="2018" name="Science">
        <title>The opium poppy genome and morphinan production.</title>
        <authorList>
            <person name="Guo L."/>
            <person name="Winzer T."/>
            <person name="Yang X."/>
            <person name="Li Y."/>
            <person name="Ning Z."/>
            <person name="He Z."/>
            <person name="Teodor R."/>
            <person name="Lu Y."/>
            <person name="Bowser T.A."/>
            <person name="Graham I.A."/>
            <person name="Ye K."/>
        </authorList>
    </citation>
    <scope>NUCLEOTIDE SEQUENCE [LARGE SCALE GENOMIC DNA]</scope>
    <source>
        <strain evidence="2">cv. HN1</strain>
        <tissue evidence="1">Leaves</tissue>
    </source>
</reference>
<sequence>MASKGMERELLGHWIIDVEYMRGSSSTMMKKPWKYEAGSMKRMDKPCSSVGDLMLLVSSPRYDVNHFF</sequence>
<keyword evidence="2" id="KW-1185">Reference proteome</keyword>
<proteinExistence type="predicted"/>